<dbReference type="AlphaFoldDB" id="A0A064BYC3"/>
<feature type="compositionally biased region" description="Polar residues" evidence="1">
    <location>
        <begin position="1"/>
        <end position="12"/>
    </location>
</feature>
<dbReference type="EMBL" id="VMVH01000108">
    <property type="protein sequence ID" value="TVW25550.1"/>
    <property type="molecule type" value="Genomic_DNA"/>
</dbReference>
<dbReference type="Pfam" id="PF19370">
    <property type="entry name" value="DUF5945"/>
    <property type="match status" value="1"/>
</dbReference>
<sequence>MTKDWNFNQPLESKSENQEDPDKIAALFGNHQGGNDVNYEAAFQKRKQAPVTESNSSSKPKVTEVRTGKETDITTSYQQHLKRLIADNNSDIQSSQKKIEELHTLIDTKNKDNKKLQSIYDAISELH</sequence>
<accession>A0A064BYC3</accession>
<dbReference type="Proteomes" id="UP000318940">
    <property type="component" value="Unassembled WGS sequence"/>
</dbReference>
<feature type="compositionally biased region" description="Basic and acidic residues" evidence="1">
    <location>
        <begin position="61"/>
        <end position="72"/>
    </location>
</feature>
<gene>
    <name evidence="3" type="ORF">AZK02_09930</name>
    <name evidence="2" type="ORF">ERS096071_02172</name>
</gene>
<comment type="caution">
    <text evidence="3">The sequence shown here is derived from an EMBL/GenBank/DDBJ whole genome shotgun (WGS) entry which is preliminary data.</text>
</comment>
<dbReference type="Proteomes" id="UP000045541">
    <property type="component" value="Unassembled WGS sequence"/>
</dbReference>
<protein>
    <submittedName>
        <fullName evidence="3">Chemotaxis protein</fullName>
    </submittedName>
</protein>
<reference evidence="3 5" key="2">
    <citation type="submission" date="2019-07" db="EMBL/GenBank/DDBJ databases">
        <authorList>
            <person name="Mohale T."/>
        </authorList>
    </citation>
    <scope>NUCLEOTIDE SEQUENCE [LARGE SCALE GENOMIC DNA]</scope>
    <source>
        <strain evidence="3 5">NTPn 189</strain>
    </source>
</reference>
<dbReference type="RefSeq" id="WP_002933294.1">
    <property type="nucleotide sequence ID" value="NZ_AP026929.1"/>
</dbReference>
<feature type="compositionally biased region" description="Polar residues" evidence="1">
    <location>
        <begin position="51"/>
        <end position="60"/>
    </location>
</feature>
<evidence type="ECO:0000313" key="5">
    <source>
        <dbReference type="Proteomes" id="UP000318940"/>
    </source>
</evidence>
<dbReference type="EMBL" id="CMWB01000074">
    <property type="protein sequence ID" value="CKJ35295.1"/>
    <property type="molecule type" value="Genomic_DNA"/>
</dbReference>
<dbReference type="InterPro" id="IPR045989">
    <property type="entry name" value="DUF5945"/>
</dbReference>
<evidence type="ECO:0000313" key="3">
    <source>
        <dbReference type="EMBL" id="TVW25550.1"/>
    </source>
</evidence>
<proteinExistence type="predicted"/>
<name>A0A064BYC3_STREE</name>
<evidence type="ECO:0000256" key="1">
    <source>
        <dbReference type="SAM" id="MobiDB-lite"/>
    </source>
</evidence>
<evidence type="ECO:0000313" key="2">
    <source>
        <dbReference type="EMBL" id="CKJ35295.1"/>
    </source>
</evidence>
<feature type="compositionally biased region" description="Basic and acidic residues" evidence="1">
    <location>
        <begin position="13"/>
        <end position="23"/>
    </location>
</feature>
<feature type="region of interest" description="Disordered" evidence="1">
    <location>
        <begin position="1"/>
        <end position="74"/>
    </location>
</feature>
<organism evidence="3 5">
    <name type="scientific">Streptococcus pneumoniae</name>
    <dbReference type="NCBI Taxonomy" id="1313"/>
    <lineage>
        <taxon>Bacteria</taxon>
        <taxon>Bacillati</taxon>
        <taxon>Bacillota</taxon>
        <taxon>Bacilli</taxon>
        <taxon>Lactobacillales</taxon>
        <taxon>Streptococcaceae</taxon>
        <taxon>Streptococcus</taxon>
    </lineage>
</organism>
<reference evidence="2 4" key="1">
    <citation type="submission" date="2015-03" db="EMBL/GenBank/DDBJ databases">
        <authorList>
            <consortium name="Pathogen Informatics"/>
            <person name="Murphy D."/>
        </authorList>
    </citation>
    <scope>NUCLEOTIDE SEQUENCE [LARGE SCALE GENOMIC DNA]</scope>
    <source>
        <strain evidence="2 4">0310</strain>
    </source>
</reference>
<evidence type="ECO:0000313" key="4">
    <source>
        <dbReference type="Proteomes" id="UP000045541"/>
    </source>
</evidence>